<feature type="compositionally biased region" description="Basic and acidic residues" evidence="8">
    <location>
        <begin position="1"/>
        <end position="25"/>
    </location>
</feature>
<feature type="active site" evidence="6">
    <location>
        <position position="66"/>
    </location>
</feature>
<dbReference type="AlphaFoldDB" id="A0A9D1GKB2"/>
<evidence type="ECO:0000256" key="2">
    <source>
        <dbReference type="ARBA" id="ARBA00004401"/>
    </source>
</evidence>
<evidence type="ECO:0000256" key="1">
    <source>
        <dbReference type="ARBA" id="ARBA00000677"/>
    </source>
</evidence>
<dbReference type="InterPro" id="IPR019533">
    <property type="entry name" value="Peptidase_S26"/>
</dbReference>
<gene>
    <name evidence="10" type="primary">lepB</name>
    <name evidence="10" type="ORF">IAB60_11475</name>
</gene>
<feature type="transmembrane region" description="Helical" evidence="7">
    <location>
        <begin position="35"/>
        <end position="58"/>
    </location>
</feature>
<dbReference type="GO" id="GO:0005886">
    <property type="term" value="C:plasma membrane"/>
    <property type="evidence" value="ECO:0007669"/>
    <property type="project" value="UniProtKB-SubCell"/>
</dbReference>
<proteinExistence type="inferred from homology"/>
<evidence type="ECO:0000256" key="3">
    <source>
        <dbReference type="ARBA" id="ARBA00009370"/>
    </source>
</evidence>
<feature type="domain" description="Peptidase S26" evidence="9">
    <location>
        <begin position="36"/>
        <end position="194"/>
    </location>
</feature>
<dbReference type="SUPFAM" id="SSF51306">
    <property type="entry name" value="LexA/Signal peptidase"/>
    <property type="match status" value="1"/>
</dbReference>
<dbReference type="InterPro" id="IPR019757">
    <property type="entry name" value="Pept_S26A_signal_pept_1_Lys-AS"/>
</dbReference>
<dbReference type="PRINTS" id="PR00727">
    <property type="entry name" value="LEADERPTASE"/>
</dbReference>
<keyword evidence="7" id="KW-0812">Transmembrane</keyword>
<keyword evidence="7" id="KW-0472">Membrane</keyword>
<evidence type="ECO:0000313" key="10">
    <source>
        <dbReference type="EMBL" id="HIT42693.1"/>
    </source>
</evidence>
<dbReference type="InterPro" id="IPR036286">
    <property type="entry name" value="LexA/Signal_pep-like_sf"/>
</dbReference>
<comment type="catalytic activity">
    <reaction evidence="1 7">
        <text>Cleavage of hydrophobic, N-terminal signal or leader sequences from secreted and periplasmic proteins.</text>
        <dbReference type="EC" id="3.4.21.89"/>
    </reaction>
</comment>
<evidence type="ECO:0000256" key="7">
    <source>
        <dbReference type="RuleBase" id="RU362042"/>
    </source>
</evidence>
<name>A0A9D1GKB2_9FIRM</name>
<evidence type="ECO:0000313" key="11">
    <source>
        <dbReference type="Proteomes" id="UP000886860"/>
    </source>
</evidence>
<comment type="caution">
    <text evidence="10">The sequence shown here is derived from an EMBL/GenBank/DDBJ whole genome shotgun (WGS) entry which is preliminary data.</text>
</comment>
<feature type="region of interest" description="Disordered" evidence="8">
    <location>
        <begin position="1"/>
        <end position="28"/>
    </location>
</feature>
<dbReference type="EMBL" id="DVKS01000190">
    <property type="protein sequence ID" value="HIT42693.1"/>
    <property type="molecule type" value="Genomic_DNA"/>
</dbReference>
<dbReference type="CDD" id="cd06530">
    <property type="entry name" value="S26_SPase_I"/>
    <property type="match status" value="1"/>
</dbReference>
<dbReference type="Gene3D" id="2.10.109.10">
    <property type="entry name" value="Umud Fragment, subunit A"/>
    <property type="match status" value="1"/>
</dbReference>
<dbReference type="PROSITE" id="PS00760">
    <property type="entry name" value="SPASE_I_2"/>
    <property type="match status" value="1"/>
</dbReference>
<reference evidence="10" key="1">
    <citation type="submission" date="2020-10" db="EMBL/GenBank/DDBJ databases">
        <authorList>
            <person name="Gilroy R."/>
        </authorList>
    </citation>
    <scope>NUCLEOTIDE SEQUENCE</scope>
    <source>
        <strain evidence="10">CHK123-3438</strain>
    </source>
</reference>
<dbReference type="Pfam" id="PF10502">
    <property type="entry name" value="Peptidase_S26"/>
    <property type="match status" value="1"/>
</dbReference>
<evidence type="ECO:0000256" key="8">
    <source>
        <dbReference type="SAM" id="MobiDB-lite"/>
    </source>
</evidence>
<dbReference type="PANTHER" id="PTHR43390:SF1">
    <property type="entry name" value="CHLOROPLAST PROCESSING PEPTIDASE"/>
    <property type="match status" value="1"/>
</dbReference>
<accession>A0A9D1GKB2</accession>
<dbReference type="GO" id="GO:0009003">
    <property type="term" value="F:signal peptidase activity"/>
    <property type="evidence" value="ECO:0007669"/>
    <property type="project" value="UniProtKB-EC"/>
</dbReference>
<evidence type="ECO:0000259" key="9">
    <source>
        <dbReference type="Pfam" id="PF10502"/>
    </source>
</evidence>
<evidence type="ECO:0000256" key="5">
    <source>
        <dbReference type="ARBA" id="ARBA00022801"/>
    </source>
</evidence>
<reference evidence="10" key="2">
    <citation type="journal article" date="2021" name="PeerJ">
        <title>Extensive microbial diversity within the chicken gut microbiome revealed by metagenomics and culture.</title>
        <authorList>
            <person name="Gilroy R."/>
            <person name="Ravi A."/>
            <person name="Getino M."/>
            <person name="Pursley I."/>
            <person name="Horton D.L."/>
            <person name="Alikhan N.F."/>
            <person name="Baker D."/>
            <person name="Gharbi K."/>
            <person name="Hall N."/>
            <person name="Watson M."/>
            <person name="Adriaenssens E.M."/>
            <person name="Foster-Nyarko E."/>
            <person name="Jarju S."/>
            <person name="Secka A."/>
            <person name="Antonio M."/>
            <person name="Oren A."/>
            <person name="Chaudhuri R.R."/>
            <person name="La Ragione R."/>
            <person name="Hildebrand F."/>
            <person name="Pallen M.J."/>
        </authorList>
    </citation>
    <scope>NUCLEOTIDE SEQUENCE</scope>
    <source>
        <strain evidence="10">CHK123-3438</strain>
    </source>
</reference>
<keyword evidence="7" id="KW-0645">Protease</keyword>
<keyword evidence="5 7" id="KW-0378">Hydrolase</keyword>
<keyword evidence="7" id="KW-1133">Transmembrane helix</keyword>
<dbReference type="GO" id="GO:0004252">
    <property type="term" value="F:serine-type endopeptidase activity"/>
    <property type="evidence" value="ECO:0007669"/>
    <property type="project" value="InterPro"/>
</dbReference>
<protein>
    <recommendedName>
        <fullName evidence="4 7">Signal peptidase I</fullName>
        <ecNumber evidence="4 7">3.4.21.89</ecNumber>
    </recommendedName>
</protein>
<dbReference type="InterPro" id="IPR000223">
    <property type="entry name" value="Pept_S26A_signal_pept_1"/>
</dbReference>
<dbReference type="Proteomes" id="UP000886860">
    <property type="component" value="Unassembled WGS sequence"/>
</dbReference>
<evidence type="ECO:0000256" key="4">
    <source>
        <dbReference type="ARBA" id="ARBA00013208"/>
    </source>
</evidence>
<feature type="active site" evidence="6">
    <location>
        <position position="109"/>
    </location>
</feature>
<dbReference type="EC" id="3.4.21.89" evidence="4 7"/>
<evidence type="ECO:0000256" key="6">
    <source>
        <dbReference type="PIRSR" id="PIRSR600223-1"/>
    </source>
</evidence>
<dbReference type="NCBIfam" id="TIGR02227">
    <property type="entry name" value="sigpep_I_bact"/>
    <property type="match status" value="1"/>
</dbReference>
<organism evidence="10 11">
    <name type="scientific">Candidatus Caccovicinus merdipullorum</name>
    <dbReference type="NCBI Taxonomy" id="2840724"/>
    <lineage>
        <taxon>Bacteria</taxon>
        <taxon>Bacillati</taxon>
        <taxon>Bacillota</taxon>
        <taxon>Clostridia</taxon>
        <taxon>Eubacteriales</taxon>
        <taxon>Candidatus Caccovicinus</taxon>
    </lineage>
</organism>
<comment type="similarity">
    <text evidence="3 7">Belongs to the peptidase S26 family.</text>
</comment>
<dbReference type="GO" id="GO:0006465">
    <property type="term" value="P:signal peptide processing"/>
    <property type="evidence" value="ECO:0007669"/>
    <property type="project" value="InterPro"/>
</dbReference>
<dbReference type="PANTHER" id="PTHR43390">
    <property type="entry name" value="SIGNAL PEPTIDASE I"/>
    <property type="match status" value="1"/>
</dbReference>
<sequence>MSTENRRLGTPVHHETGKSRKEKSSKGNHPLRSEIISWLQILLAAACIAFVLNTFIIANSRVPSGSMENTIMTNDRVIGSRLSYKFSDPERGDIAIFRFPDDESLFYVKRIIGLPGETVDIINGAVYINGSETPLDEPYLKEAMIPEEDMHFEVPEDSYFMMGDNRNYSYDARYWTNTYVARDKIIAKVLFRYWPLNKIGRVQ</sequence>
<comment type="subcellular location">
    <subcellularLocation>
        <location evidence="2">Cell membrane</location>
        <topology evidence="2">Single-pass type II membrane protein</topology>
    </subcellularLocation>
    <subcellularLocation>
        <location evidence="7">Membrane</location>
        <topology evidence="7">Single-pass type II membrane protein</topology>
    </subcellularLocation>
</comment>